<dbReference type="Proteomes" id="UP000287651">
    <property type="component" value="Unassembled WGS sequence"/>
</dbReference>
<dbReference type="EMBL" id="AMZH03009274">
    <property type="protein sequence ID" value="RRT57211.1"/>
    <property type="molecule type" value="Genomic_DNA"/>
</dbReference>
<protein>
    <submittedName>
        <fullName evidence="1">Uncharacterized protein</fullName>
    </submittedName>
</protein>
<sequence length="76" mass="8593">MTPWKSRLCGTMALPSPWPYYPLSCIFIPSFAIGKSASAALRFSSESTSFLTDALLRVAEPHWTHRRFLTPLNHLL</sequence>
<organism evidence="1 2">
    <name type="scientific">Ensete ventricosum</name>
    <name type="common">Abyssinian banana</name>
    <name type="synonym">Musa ensete</name>
    <dbReference type="NCBI Taxonomy" id="4639"/>
    <lineage>
        <taxon>Eukaryota</taxon>
        <taxon>Viridiplantae</taxon>
        <taxon>Streptophyta</taxon>
        <taxon>Embryophyta</taxon>
        <taxon>Tracheophyta</taxon>
        <taxon>Spermatophyta</taxon>
        <taxon>Magnoliopsida</taxon>
        <taxon>Liliopsida</taxon>
        <taxon>Zingiberales</taxon>
        <taxon>Musaceae</taxon>
        <taxon>Ensete</taxon>
    </lineage>
</organism>
<evidence type="ECO:0000313" key="2">
    <source>
        <dbReference type="Proteomes" id="UP000287651"/>
    </source>
</evidence>
<dbReference type="AlphaFoldDB" id="A0A426YZZ4"/>
<accession>A0A426YZZ4</accession>
<comment type="caution">
    <text evidence="1">The sequence shown here is derived from an EMBL/GenBank/DDBJ whole genome shotgun (WGS) entry which is preliminary data.</text>
</comment>
<reference evidence="1 2" key="1">
    <citation type="journal article" date="2014" name="Agronomy (Basel)">
        <title>A Draft Genome Sequence for Ensete ventricosum, the Drought-Tolerant Tree Against Hunger.</title>
        <authorList>
            <person name="Harrison J."/>
            <person name="Moore K.A."/>
            <person name="Paszkiewicz K."/>
            <person name="Jones T."/>
            <person name="Grant M."/>
            <person name="Ambacheew D."/>
            <person name="Muzemil S."/>
            <person name="Studholme D.J."/>
        </authorList>
    </citation>
    <scope>NUCLEOTIDE SEQUENCE [LARGE SCALE GENOMIC DNA]</scope>
</reference>
<name>A0A426YZZ4_ENSVE</name>
<proteinExistence type="predicted"/>
<evidence type="ECO:0000313" key="1">
    <source>
        <dbReference type="EMBL" id="RRT57211.1"/>
    </source>
</evidence>
<gene>
    <name evidence="1" type="ORF">B296_00001622</name>
</gene>